<keyword evidence="1" id="KW-0732">Signal</keyword>
<reference evidence="2 3" key="1">
    <citation type="submission" date="2018-05" db="EMBL/GenBank/DDBJ databases">
        <title>Complete genome sequence of Flagellimonas aquimarina ECD12 isolated from seaweed Ecklonia cava.</title>
        <authorList>
            <person name="Choi S."/>
            <person name="Seong C."/>
        </authorList>
    </citation>
    <scope>NUCLEOTIDE SEQUENCE [LARGE SCALE GENOMIC DNA]</scope>
    <source>
        <strain evidence="2 3">ECD12</strain>
    </source>
</reference>
<evidence type="ECO:0000313" key="2">
    <source>
        <dbReference type="EMBL" id="PWL39959.1"/>
    </source>
</evidence>
<comment type="caution">
    <text evidence="2">The sequence shown here is derived from an EMBL/GenBank/DDBJ whole genome shotgun (WGS) entry which is preliminary data.</text>
</comment>
<dbReference type="RefSeq" id="WP_109660334.1">
    <property type="nucleotide sequence ID" value="NZ_QGEG01000001.1"/>
</dbReference>
<evidence type="ECO:0000256" key="1">
    <source>
        <dbReference type="SAM" id="SignalP"/>
    </source>
</evidence>
<dbReference type="Proteomes" id="UP000245762">
    <property type="component" value="Unassembled WGS sequence"/>
</dbReference>
<dbReference type="EMBL" id="QGEG01000001">
    <property type="protein sequence ID" value="PWL39959.1"/>
    <property type="molecule type" value="Genomic_DNA"/>
</dbReference>
<dbReference type="OrthoDB" id="1178051at2"/>
<accession>A0A316L4V4</accession>
<sequence length="206" mass="23204">MNKLLMIYGCLLIGSTAVAEEQQSTTMVTEAKIVGTFENSPAVLNISADIIREISKVSHQPIVNTATLNLDEIEFVEEDSEIDLGFDTSAYLPEGFNPYEIYFDFDSIIYFEDEDNLQIGFNTSSNLPEGFDSYTDIVGVDSINYIEDDVVELGFNTANYLPKGFSPYEVYFDLDSIEYIEDEQEEMDLGFRAICLTLYKKGINAD</sequence>
<keyword evidence="3" id="KW-1185">Reference proteome</keyword>
<organism evidence="2 3">
    <name type="scientific">Flagellimonas aquimarina</name>
    <dbReference type="NCBI Taxonomy" id="2201895"/>
    <lineage>
        <taxon>Bacteria</taxon>
        <taxon>Pseudomonadati</taxon>
        <taxon>Bacteroidota</taxon>
        <taxon>Flavobacteriia</taxon>
        <taxon>Flavobacteriales</taxon>
        <taxon>Flavobacteriaceae</taxon>
        <taxon>Flagellimonas</taxon>
    </lineage>
</organism>
<feature type="signal peptide" evidence="1">
    <location>
        <begin position="1"/>
        <end position="19"/>
    </location>
</feature>
<protein>
    <submittedName>
        <fullName evidence="2">Uncharacterized protein</fullName>
    </submittedName>
</protein>
<gene>
    <name evidence="2" type="ORF">DKG77_03785</name>
</gene>
<name>A0A316L4V4_9FLAO</name>
<dbReference type="AlphaFoldDB" id="A0A316L4V4"/>
<proteinExistence type="predicted"/>
<feature type="chain" id="PRO_5016277546" evidence="1">
    <location>
        <begin position="20"/>
        <end position="206"/>
    </location>
</feature>
<evidence type="ECO:0000313" key="3">
    <source>
        <dbReference type="Proteomes" id="UP000245762"/>
    </source>
</evidence>